<dbReference type="GO" id="GO:0008930">
    <property type="term" value="F:methylthioadenosine nucleosidase activity"/>
    <property type="evidence" value="ECO:0007669"/>
    <property type="project" value="TreeGrafter"/>
</dbReference>
<dbReference type="GO" id="GO:0019284">
    <property type="term" value="P:L-methionine salvage from S-adenosylmethionine"/>
    <property type="evidence" value="ECO:0007669"/>
    <property type="project" value="TreeGrafter"/>
</dbReference>
<dbReference type="Proteomes" id="UP000248863">
    <property type="component" value="Unassembled WGS sequence"/>
</dbReference>
<dbReference type="PANTHER" id="PTHR46832">
    <property type="entry name" value="5'-METHYLTHIOADENOSINE/S-ADENOSYLHOMOCYSTEINE NUCLEOSIDASE"/>
    <property type="match status" value="1"/>
</dbReference>
<keyword evidence="1" id="KW-0812">Transmembrane</keyword>
<dbReference type="GO" id="GO:0008782">
    <property type="term" value="F:adenosylhomocysteine nucleosidase activity"/>
    <property type="evidence" value="ECO:0007669"/>
    <property type="project" value="TreeGrafter"/>
</dbReference>
<sequence>MGDVARRGPRASLFGGGFLIVVVGLAFEAKIVADAGMRVICSGDGRNLAASLTQAIDDECGGLISFGVAGGLHPDLEPGTCVVAAEILSGSARFPTDPTWSRKLADTIPGAVRGAIVGVPKPVAHTAAKRSLHDSTGALAVDMESHIVAEIGAAHALPVAAIRVITDPADRALPKAALAAMRPNGTTDILAMVRQVMRQPKELPALMRTALDARAARATLVRGRRLLGPGLGLAEFAASATPSFGG</sequence>
<dbReference type="Gene3D" id="3.40.50.1580">
    <property type="entry name" value="Nucleoside phosphorylase domain"/>
    <property type="match status" value="1"/>
</dbReference>
<dbReference type="GO" id="GO:0009116">
    <property type="term" value="P:nucleoside metabolic process"/>
    <property type="evidence" value="ECO:0007669"/>
    <property type="project" value="InterPro"/>
</dbReference>
<dbReference type="PANTHER" id="PTHR46832:SF1">
    <property type="entry name" value="5'-METHYLTHIOADENOSINE_S-ADENOSYLHOMOCYSTEINE NUCLEOSIDASE"/>
    <property type="match status" value="1"/>
</dbReference>
<keyword evidence="1" id="KW-1133">Transmembrane helix</keyword>
<dbReference type="InterPro" id="IPR000845">
    <property type="entry name" value="Nucleoside_phosphorylase_d"/>
</dbReference>
<dbReference type="EMBL" id="NPEU01000130">
    <property type="protein sequence ID" value="RAI38352.1"/>
    <property type="molecule type" value="Genomic_DNA"/>
</dbReference>
<accession>A0A327KM46</accession>
<evidence type="ECO:0000313" key="3">
    <source>
        <dbReference type="EMBL" id="RAI38352.1"/>
    </source>
</evidence>
<reference evidence="3 4" key="1">
    <citation type="submission" date="2017-07" db="EMBL/GenBank/DDBJ databases">
        <title>Draft Genome Sequences of Select Purple Nonsulfur Bacteria.</title>
        <authorList>
            <person name="Lasarre B."/>
            <person name="Mckinlay J.B."/>
        </authorList>
    </citation>
    <scope>NUCLEOTIDE SEQUENCE [LARGE SCALE GENOMIC DNA]</scope>
    <source>
        <strain evidence="3 4">DSM 11907</strain>
    </source>
</reference>
<dbReference type="Pfam" id="PF01048">
    <property type="entry name" value="PNP_UDP_1"/>
    <property type="match status" value="1"/>
</dbReference>
<proteinExistence type="predicted"/>
<evidence type="ECO:0000256" key="1">
    <source>
        <dbReference type="SAM" id="Phobius"/>
    </source>
</evidence>
<comment type="caution">
    <text evidence="3">The sequence shown here is derived from an EMBL/GenBank/DDBJ whole genome shotgun (WGS) entry which is preliminary data.</text>
</comment>
<evidence type="ECO:0000313" key="4">
    <source>
        <dbReference type="Proteomes" id="UP000248863"/>
    </source>
</evidence>
<dbReference type="OrthoDB" id="7357315at2"/>
<dbReference type="NCBIfam" id="TIGR03468">
    <property type="entry name" value="HpnG"/>
    <property type="match status" value="1"/>
</dbReference>
<gene>
    <name evidence="3" type="ORF">CH338_12970</name>
</gene>
<evidence type="ECO:0000259" key="2">
    <source>
        <dbReference type="Pfam" id="PF01048"/>
    </source>
</evidence>
<feature type="transmembrane region" description="Helical" evidence="1">
    <location>
        <begin position="12"/>
        <end position="33"/>
    </location>
</feature>
<keyword evidence="1" id="KW-0472">Membrane</keyword>
<name>A0A327KM46_9BRAD</name>
<protein>
    <submittedName>
        <fullName evidence="3">Adenosylhopane nucleosidase</fullName>
    </submittedName>
</protein>
<dbReference type="InterPro" id="IPR035994">
    <property type="entry name" value="Nucleoside_phosphorylase_sf"/>
</dbReference>
<organism evidence="3 4">
    <name type="scientific">Rhodoplanes elegans</name>
    <dbReference type="NCBI Taxonomy" id="29408"/>
    <lineage>
        <taxon>Bacteria</taxon>
        <taxon>Pseudomonadati</taxon>
        <taxon>Pseudomonadota</taxon>
        <taxon>Alphaproteobacteria</taxon>
        <taxon>Hyphomicrobiales</taxon>
        <taxon>Nitrobacteraceae</taxon>
        <taxon>Rhodoplanes</taxon>
    </lineage>
</organism>
<feature type="domain" description="Nucleoside phosphorylase" evidence="2">
    <location>
        <begin position="38"/>
        <end position="172"/>
    </location>
</feature>
<dbReference type="GO" id="GO:0005829">
    <property type="term" value="C:cytosol"/>
    <property type="evidence" value="ECO:0007669"/>
    <property type="project" value="TreeGrafter"/>
</dbReference>
<dbReference type="SUPFAM" id="SSF53167">
    <property type="entry name" value="Purine and uridine phosphorylases"/>
    <property type="match status" value="1"/>
</dbReference>
<dbReference type="InterPro" id="IPR017831">
    <property type="entry name" value="Hopanoid-assoc_phosphoryl_HpnG"/>
</dbReference>
<keyword evidence="4" id="KW-1185">Reference proteome</keyword>
<dbReference type="AlphaFoldDB" id="A0A327KM46"/>
<dbReference type="NCBIfam" id="NF005476">
    <property type="entry name" value="PRK07077.1"/>
    <property type="match status" value="1"/>
</dbReference>
<dbReference type="CDD" id="cd17768">
    <property type="entry name" value="adenosylhopane_nucleosidase_HpnG-like"/>
    <property type="match status" value="1"/>
</dbReference>